<dbReference type="EMBL" id="CP071090">
    <property type="protein sequence ID" value="QSQ20637.1"/>
    <property type="molecule type" value="Genomic_DNA"/>
</dbReference>
<proteinExistence type="predicted"/>
<feature type="signal peptide" evidence="2">
    <location>
        <begin position="1"/>
        <end position="24"/>
    </location>
</feature>
<feature type="region of interest" description="Disordered" evidence="1">
    <location>
        <begin position="119"/>
        <end position="146"/>
    </location>
</feature>
<evidence type="ECO:0000256" key="2">
    <source>
        <dbReference type="SAM" id="SignalP"/>
    </source>
</evidence>
<keyword evidence="4" id="KW-1185">Reference proteome</keyword>
<protein>
    <recommendedName>
        <fullName evidence="5">Lipoprotein</fullName>
    </recommendedName>
</protein>
<organism evidence="3 4">
    <name type="scientific">Pyxidicoccus parkwayensis</name>
    <dbReference type="NCBI Taxonomy" id="2813578"/>
    <lineage>
        <taxon>Bacteria</taxon>
        <taxon>Pseudomonadati</taxon>
        <taxon>Myxococcota</taxon>
        <taxon>Myxococcia</taxon>
        <taxon>Myxococcales</taxon>
        <taxon>Cystobacterineae</taxon>
        <taxon>Myxococcaceae</taxon>
        <taxon>Pyxidicoccus</taxon>
    </lineage>
</organism>
<evidence type="ECO:0000313" key="3">
    <source>
        <dbReference type="EMBL" id="QSQ20637.1"/>
    </source>
</evidence>
<keyword evidence="2" id="KW-0732">Signal</keyword>
<evidence type="ECO:0000313" key="4">
    <source>
        <dbReference type="Proteomes" id="UP000662747"/>
    </source>
</evidence>
<reference evidence="3 4" key="1">
    <citation type="submission" date="2021-02" db="EMBL/GenBank/DDBJ databases">
        <title>De Novo genome assembly of isolated myxobacteria.</title>
        <authorList>
            <person name="Stevens D.C."/>
        </authorList>
    </citation>
    <scope>NUCLEOTIDE SEQUENCE [LARGE SCALE GENOMIC DNA]</scope>
    <source>
        <strain evidence="4">SCPEA02</strain>
    </source>
</reference>
<feature type="chain" id="PRO_5047034591" description="Lipoprotein" evidence="2">
    <location>
        <begin position="25"/>
        <end position="172"/>
    </location>
</feature>
<evidence type="ECO:0008006" key="5">
    <source>
        <dbReference type="Google" id="ProtNLM"/>
    </source>
</evidence>
<sequence>MNLSLTRRGATALLLLAAVSLTTAGCAGHRKEAFLHEKAREHVYRKPIGEVWPQAVALLKEKGYSFRAGKEGFEAQTEYKMEGAPSSLGTTYVAYLVRGIEKGPGQCSLEYWKRISTESRGADNAGPGDRKEAGPRTDTGNFNRDEELEWQLLQRVDVESASSLKAESDKIQ</sequence>
<name>A0ABX7NP59_9BACT</name>
<evidence type="ECO:0000256" key="1">
    <source>
        <dbReference type="SAM" id="MobiDB-lite"/>
    </source>
</evidence>
<dbReference type="RefSeq" id="WP_206722217.1">
    <property type="nucleotide sequence ID" value="NZ_CP071090.1"/>
</dbReference>
<accession>A0ABX7NP59</accession>
<dbReference type="Proteomes" id="UP000662747">
    <property type="component" value="Chromosome"/>
</dbReference>
<gene>
    <name evidence="3" type="ORF">JY651_36195</name>
</gene>
<dbReference type="PROSITE" id="PS51257">
    <property type="entry name" value="PROKAR_LIPOPROTEIN"/>
    <property type="match status" value="1"/>
</dbReference>